<dbReference type="AlphaFoldDB" id="A0A2U1JDD2"/>
<dbReference type="Pfam" id="PF08219">
    <property type="entry name" value="TOM13"/>
    <property type="match status" value="1"/>
</dbReference>
<evidence type="ECO:0000313" key="4">
    <source>
        <dbReference type="Proteomes" id="UP000245591"/>
    </source>
</evidence>
<feature type="compositionally biased region" description="Basic and acidic residues" evidence="1">
    <location>
        <begin position="1"/>
        <end position="15"/>
    </location>
</feature>
<keyword evidence="2" id="KW-0812">Transmembrane</keyword>
<gene>
    <name evidence="3" type="ORF">BB558_000816</name>
</gene>
<dbReference type="Proteomes" id="UP000245591">
    <property type="component" value="Unassembled WGS sequence"/>
</dbReference>
<evidence type="ECO:0000256" key="2">
    <source>
        <dbReference type="SAM" id="Phobius"/>
    </source>
</evidence>
<sequence length="226" mass="25610">MSGKALNRDSTRSKNSDWLNTENDDSWEEINSKNISPADPRIDMLDKSVTISQGSRSFSEPESVEINTTELTSRLNEQLDSGIKELDSTKGKTEPKNTILSEQTSSDREFEENDDRNLGHSKDSSNIQKSNNDYKAEKNDKELTKSFSCKSVSFFCYPLSFVSRYFCSSRFEKIVVTMLTTIFIPFVSGAMVGLGEIFAHEVMSYWGWGGARPIMISRNIGMFRKQ</sequence>
<keyword evidence="2" id="KW-0472">Membrane</keyword>
<organism evidence="3 4">
    <name type="scientific">Smittium angustum</name>
    <dbReference type="NCBI Taxonomy" id="133377"/>
    <lineage>
        <taxon>Eukaryota</taxon>
        <taxon>Fungi</taxon>
        <taxon>Fungi incertae sedis</taxon>
        <taxon>Zoopagomycota</taxon>
        <taxon>Kickxellomycotina</taxon>
        <taxon>Harpellomycetes</taxon>
        <taxon>Harpellales</taxon>
        <taxon>Legeriomycetaceae</taxon>
        <taxon>Smittium</taxon>
    </lineage>
</organism>
<feature type="region of interest" description="Disordered" evidence="1">
    <location>
        <begin position="1"/>
        <end position="72"/>
    </location>
</feature>
<dbReference type="InterPro" id="IPR013262">
    <property type="entry name" value="OMP_MIM1/TOM13_mt"/>
</dbReference>
<dbReference type="EMBL" id="MBFU01000037">
    <property type="protein sequence ID" value="PWA03024.1"/>
    <property type="molecule type" value="Genomic_DNA"/>
</dbReference>
<proteinExistence type="predicted"/>
<keyword evidence="4" id="KW-1185">Reference proteome</keyword>
<evidence type="ECO:0000256" key="1">
    <source>
        <dbReference type="SAM" id="MobiDB-lite"/>
    </source>
</evidence>
<feature type="transmembrane region" description="Helical" evidence="2">
    <location>
        <begin position="174"/>
        <end position="199"/>
    </location>
</feature>
<name>A0A2U1JDD2_SMIAN</name>
<feature type="compositionally biased region" description="Polar residues" evidence="1">
    <location>
        <begin position="49"/>
        <end position="72"/>
    </location>
</feature>
<evidence type="ECO:0000313" key="3">
    <source>
        <dbReference type="EMBL" id="PWA03024.1"/>
    </source>
</evidence>
<feature type="region of interest" description="Disordered" evidence="1">
    <location>
        <begin position="84"/>
        <end position="135"/>
    </location>
</feature>
<feature type="compositionally biased region" description="Basic and acidic residues" evidence="1">
    <location>
        <begin position="84"/>
        <end position="95"/>
    </location>
</feature>
<comment type="caution">
    <text evidence="3">The sequence shown here is derived from an EMBL/GenBank/DDBJ whole genome shotgun (WGS) entry which is preliminary data.</text>
</comment>
<protein>
    <submittedName>
        <fullName evidence="3">Uncharacterized protein</fullName>
    </submittedName>
</protein>
<accession>A0A2U1JDD2</accession>
<dbReference type="GO" id="GO:0005741">
    <property type="term" value="C:mitochondrial outer membrane"/>
    <property type="evidence" value="ECO:0007669"/>
    <property type="project" value="InterPro"/>
</dbReference>
<keyword evidence="2" id="KW-1133">Transmembrane helix</keyword>
<reference evidence="3 4" key="1">
    <citation type="journal article" date="2018" name="MBio">
        <title>Comparative Genomics Reveals the Core Gene Toolbox for the Fungus-Insect Symbiosis.</title>
        <authorList>
            <person name="Wang Y."/>
            <person name="Stata M."/>
            <person name="Wang W."/>
            <person name="Stajich J.E."/>
            <person name="White M.M."/>
            <person name="Moncalvo J.M."/>
        </authorList>
    </citation>
    <scope>NUCLEOTIDE SEQUENCE [LARGE SCALE GENOMIC DNA]</scope>
    <source>
        <strain evidence="3 4">AUS-126-30</strain>
    </source>
</reference>